<dbReference type="GeneID" id="48309229"/>
<proteinExistence type="predicted"/>
<reference evidence="1" key="1">
    <citation type="submission" date="2016-08" db="EMBL/GenBank/DDBJ databases">
        <title>Complete Genome Seqeunce of Paenibacillus sp. nov. IHBB 9852 from high altitute lake of Indian trans-Himalayas.</title>
        <authorList>
            <person name="Kiran S."/>
            <person name="Swarnkar M.K."/>
            <person name="Rana A."/>
            <person name="Tewari R."/>
            <person name="Gulati A."/>
        </authorList>
    </citation>
    <scope>NUCLEOTIDE SEQUENCE [LARGE SCALE GENOMIC DNA]</scope>
    <source>
        <strain evidence="1">IHBB 9852</strain>
    </source>
</reference>
<dbReference type="Proteomes" id="UP000189059">
    <property type="component" value="Unassembled WGS sequence"/>
</dbReference>
<evidence type="ECO:0000313" key="2">
    <source>
        <dbReference type="EMBL" id="OOC59414.1"/>
    </source>
</evidence>
<dbReference type="AlphaFoldDB" id="A0A1B2E0N8"/>
<keyword evidence="3" id="KW-1185">Reference proteome</keyword>
<dbReference type="RefSeq" id="WP_077570549.1">
    <property type="nucleotide sequence ID" value="NZ_CP016809.1"/>
</dbReference>
<reference evidence="2 3" key="2">
    <citation type="submission" date="2016-12" db="EMBL/GenBank/DDBJ databases">
        <title>Genome sequencing and description of Paenibacillus sp. nov. from high altitude lake in the Indian Trans- Himalayas.</title>
        <authorList>
            <person name="Kiran S."/>
            <person name="Swarnkar M.K."/>
            <person name="Rana A."/>
            <person name="Tewari R."/>
            <person name="Gulati A."/>
        </authorList>
    </citation>
    <scope>NUCLEOTIDE SEQUENCE [LARGE SCALE GENOMIC DNA]</scope>
    <source>
        <strain evidence="2 3">IHBB 9951</strain>
    </source>
</reference>
<evidence type="ECO:0000313" key="1">
    <source>
        <dbReference type="EMBL" id="ANY73489.1"/>
    </source>
</evidence>
<name>A0A1B2E0N8_9BACL</name>
<dbReference type="KEGG" id="pib:BBD41_13340"/>
<organism evidence="1">
    <name type="scientific">Paenibacillus ihbetae</name>
    <dbReference type="NCBI Taxonomy" id="1870820"/>
    <lineage>
        <taxon>Bacteria</taxon>
        <taxon>Bacillati</taxon>
        <taxon>Bacillota</taxon>
        <taxon>Bacilli</taxon>
        <taxon>Bacillales</taxon>
        <taxon>Paenibacillaceae</taxon>
        <taxon>Paenibacillus</taxon>
    </lineage>
</organism>
<protein>
    <submittedName>
        <fullName evidence="1">Uncharacterized protein</fullName>
    </submittedName>
</protein>
<sequence length="135" mass="15147">MNRTKTMRFAGKGAAWKAEYTVTHKDKVNAKQTIFQDELGGKLKLQYVGKAPLGSGRITYRLEDRNGRFSEGEIVAGTDYAVMKETLSTLDYGSLLDMMDPGKELTLAIDWESGREQFLLTLPPSLGFGRIPRKR</sequence>
<accession>A0A1B2E0N8</accession>
<dbReference type="EMBL" id="MRVI01000002">
    <property type="protein sequence ID" value="OOC59414.1"/>
    <property type="molecule type" value="Genomic_DNA"/>
</dbReference>
<dbReference type="OrthoDB" id="2653141at2"/>
<dbReference type="EMBL" id="CP016809">
    <property type="protein sequence ID" value="ANY73489.1"/>
    <property type="molecule type" value="Genomic_DNA"/>
</dbReference>
<evidence type="ECO:0000313" key="3">
    <source>
        <dbReference type="Proteomes" id="UP000189059"/>
    </source>
</evidence>
<gene>
    <name evidence="2" type="ORF">BBD40_27765</name>
    <name evidence="1" type="ORF">BBD41_13340</name>
</gene>